<dbReference type="SUPFAM" id="SSF55874">
    <property type="entry name" value="ATPase domain of HSP90 chaperone/DNA topoisomerase II/histidine kinase"/>
    <property type="match status" value="1"/>
</dbReference>
<dbReference type="InterPro" id="IPR003661">
    <property type="entry name" value="HisK_dim/P_dom"/>
</dbReference>
<protein>
    <recommendedName>
        <fullName evidence="2">histidine kinase</fullName>
        <ecNumber evidence="2">2.7.13.3</ecNumber>
    </recommendedName>
</protein>
<keyword evidence="4" id="KW-0175">Coiled coil</keyword>
<evidence type="ECO:0000256" key="4">
    <source>
        <dbReference type="SAM" id="Coils"/>
    </source>
</evidence>
<dbReference type="EMBL" id="QXML01000002">
    <property type="protein sequence ID" value="RIW17134.1"/>
    <property type="molecule type" value="Genomic_DNA"/>
</dbReference>
<dbReference type="CDD" id="cd00082">
    <property type="entry name" value="HisKA"/>
    <property type="match status" value="1"/>
</dbReference>
<evidence type="ECO:0000259" key="6">
    <source>
        <dbReference type="PROSITE" id="PS50109"/>
    </source>
</evidence>
<sequence length="1152" mass="129729">MLRRYFQAVILIFGLLGSESLLFAQSFKFNPQPKGIKLPVQNILEIEQDTLGRMWFSTSRGVVYSDGIQTYELPDTLVRRFNYRISFLKDEDGVMWLYNANGNPTVFKVLRNGWEEVTFPEEAKNHFSGRINLFAVGKSPEKIFFMDTGAELYSWKEGETEKKLISRKNLQTGHLVSVLQFGNQILLNFKLKAFKLEKGELRPYAFRGIPLPSPPLLVKKSPNSGDYYFLGNNYLAKGPQAEFPTEIVSQGFSTTAYVEADYFSLVFSGENVFYHFNSHLMKYNPSRNGTVLINLTDFFNTIYLQTTFIDREGILWVGSSRGLANNNSQIFQNYGLEVTEFLGEELTAIADLGDGSFLFGFNNGIQKFSQTGIKTIYRDPNAKGLPNQRIINFSMDDQGGVWFSANWAGIGFFNPKNEKVSLTPAPKDVNVSSVQVVGDSLLVTSSKKIFIAPLNSKGAQFFSKDLTSEVESHLQGIPAFFRKAGKLKNGKIVVLRASRLENQYPIVETPRYLLAEGYDFLELPDGSVLFGTEYGLKIYREGYQGFYIYGGRSISNAVFALLRDKENNIWAGTDDGVFVLGKEKVRHFNETNGLVGDEINRGALVQVTSGRIMIGTQKGLSIYFAEEDFYADGTPKVFLSSVKLGDEEILGVENPKINYSKNSMEVEFLATGFNESKSLWIHYRIKESEDTEWVVVKNPGSNQLFFSNLPAGEYQFEMKASYDGENFSDTVTSPQFEVMSPFYLQPWFLIFAVLFLVGLGILINVFFRQLQNLGILQSAVAKENKGKVVAEQQFKNVWISSQDGMLLTLEGEKILTVNPAFAQMMNTTVEALENQPLSVLFQEEDFQEFYLDVLLKRVRKTPGQGVSIETPINWKTGMLEMEVFSVMVDQDFENKGLVLSVFKDISAQKSVENKLKEAKEKAEQANRFKTSLLSNISHEIRTPLNGIIGGAEHIMMNRREDEELVSQLDIILQSGERLLSTITSLLDLAKIEANKMPVVYSDTDVKDYLETVIRPLSASAKRKGLDLSFDFLSPRFRAKIDQRFLEMILNNLVSNAIKYTEQGEVKITAAREGDLLLLEVTDTGVGMSLDFQNKMFVPFEQESKGNDRLFEGTGLGLSITRNLVQLMGGKIQVWSAKNSGTRVLVEIPLPKA</sequence>
<dbReference type="SUPFAM" id="SSF55785">
    <property type="entry name" value="PYP-like sensor domain (PAS domain)"/>
    <property type="match status" value="1"/>
</dbReference>
<dbReference type="InterPro" id="IPR004358">
    <property type="entry name" value="Sig_transdc_His_kin-like_C"/>
</dbReference>
<dbReference type="PRINTS" id="PR00344">
    <property type="entry name" value="BCTRLSENSOR"/>
</dbReference>
<evidence type="ECO:0000313" key="8">
    <source>
        <dbReference type="Proteomes" id="UP000283522"/>
    </source>
</evidence>
<dbReference type="Gene3D" id="2.130.10.10">
    <property type="entry name" value="YVTN repeat-like/Quinoprotein amine dehydrogenase"/>
    <property type="match status" value="3"/>
</dbReference>
<feature type="domain" description="Histidine kinase" evidence="6">
    <location>
        <begin position="935"/>
        <end position="1151"/>
    </location>
</feature>
<dbReference type="Gene3D" id="1.10.287.130">
    <property type="match status" value="1"/>
</dbReference>
<dbReference type="CDD" id="cd00130">
    <property type="entry name" value="PAS"/>
    <property type="match status" value="1"/>
</dbReference>
<evidence type="ECO:0000313" key="7">
    <source>
        <dbReference type="EMBL" id="RIW17134.1"/>
    </source>
</evidence>
<reference evidence="7 8" key="1">
    <citation type="submission" date="2018-09" db="EMBL/GenBank/DDBJ databases">
        <authorList>
            <person name="Wang X."/>
            <person name="Du Z."/>
        </authorList>
    </citation>
    <scope>NUCLEOTIDE SEQUENCE [LARGE SCALE GENOMIC DNA]</scope>
    <source>
        <strain evidence="7 8">N3</strain>
    </source>
</reference>
<keyword evidence="5" id="KW-0472">Membrane</keyword>
<keyword evidence="5" id="KW-0812">Transmembrane</keyword>
<dbReference type="Gene3D" id="2.60.40.10">
    <property type="entry name" value="Immunoglobulins"/>
    <property type="match status" value="1"/>
</dbReference>
<evidence type="ECO:0000256" key="2">
    <source>
        <dbReference type="ARBA" id="ARBA00012438"/>
    </source>
</evidence>
<dbReference type="SUPFAM" id="SSF63829">
    <property type="entry name" value="Calcium-dependent phosphotriesterase"/>
    <property type="match status" value="1"/>
</dbReference>
<accession>A0A418PU74</accession>
<dbReference type="Pfam" id="PF02518">
    <property type="entry name" value="HATPase_c"/>
    <property type="match status" value="1"/>
</dbReference>
<name>A0A418PU74_9BACT</name>
<dbReference type="PANTHER" id="PTHR43547:SF2">
    <property type="entry name" value="HYBRID SIGNAL TRANSDUCTION HISTIDINE KINASE C"/>
    <property type="match status" value="1"/>
</dbReference>
<keyword evidence="5" id="KW-1133">Transmembrane helix</keyword>
<dbReference type="SMART" id="SM00388">
    <property type="entry name" value="HisKA"/>
    <property type="match status" value="1"/>
</dbReference>
<feature type="transmembrane region" description="Helical" evidence="5">
    <location>
        <begin position="747"/>
        <end position="767"/>
    </location>
</feature>
<comment type="catalytic activity">
    <reaction evidence="1">
        <text>ATP + protein L-histidine = ADP + protein N-phospho-L-histidine.</text>
        <dbReference type="EC" id="2.7.13.3"/>
    </reaction>
</comment>
<dbReference type="AlphaFoldDB" id="A0A418PU74"/>
<dbReference type="InterPro" id="IPR000014">
    <property type="entry name" value="PAS"/>
</dbReference>
<keyword evidence="8" id="KW-1185">Reference proteome</keyword>
<dbReference type="InterPro" id="IPR011110">
    <property type="entry name" value="Reg_prop"/>
</dbReference>
<dbReference type="PANTHER" id="PTHR43547">
    <property type="entry name" value="TWO-COMPONENT HISTIDINE KINASE"/>
    <property type="match status" value="1"/>
</dbReference>
<evidence type="ECO:0000256" key="1">
    <source>
        <dbReference type="ARBA" id="ARBA00000085"/>
    </source>
</evidence>
<dbReference type="EC" id="2.7.13.3" evidence="2"/>
<keyword evidence="3" id="KW-0597">Phosphoprotein</keyword>
<dbReference type="Pfam" id="PF13426">
    <property type="entry name" value="PAS_9"/>
    <property type="match status" value="1"/>
</dbReference>
<comment type="caution">
    <text evidence="7">The sequence shown here is derived from an EMBL/GenBank/DDBJ whole genome shotgun (WGS) entry which is preliminary data.</text>
</comment>
<evidence type="ECO:0000256" key="3">
    <source>
        <dbReference type="ARBA" id="ARBA00022553"/>
    </source>
</evidence>
<dbReference type="RefSeq" id="WP_119476572.1">
    <property type="nucleotide sequence ID" value="NZ_QXML01000002.1"/>
</dbReference>
<dbReference type="InterPro" id="IPR013783">
    <property type="entry name" value="Ig-like_fold"/>
</dbReference>
<dbReference type="InterPro" id="IPR003594">
    <property type="entry name" value="HATPase_dom"/>
</dbReference>
<dbReference type="InterPro" id="IPR036890">
    <property type="entry name" value="HATPase_C_sf"/>
</dbReference>
<dbReference type="NCBIfam" id="TIGR00229">
    <property type="entry name" value="sensory_box"/>
    <property type="match status" value="1"/>
</dbReference>
<dbReference type="Proteomes" id="UP000283522">
    <property type="component" value="Unassembled WGS sequence"/>
</dbReference>
<feature type="coiled-coil region" evidence="4">
    <location>
        <begin position="908"/>
        <end position="935"/>
    </location>
</feature>
<proteinExistence type="predicted"/>
<dbReference type="InterPro" id="IPR036097">
    <property type="entry name" value="HisK_dim/P_sf"/>
</dbReference>
<dbReference type="CDD" id="cd16922">
    <property type="entry name" value="HATPase_EvgS-ArcB-TorS-like"/>
    <property type="match status" value="1"/>
</dbReference>
<dbReference type="GO" id="GO:0000155">
    <property type="term" value="F:phosphorelay sensor kinase activity"/>
    <property type="evidence" value="ECO:0007669"/>
    <property type="project" value="InterPro"/>
</dbReference>
<dbReference type="OrthoDB" id="9806995at2"/>
<dbReference type="InterPro" id="IPR005467">
    <property type="entry name" value="His_kinase_dom"/>
</dbReference>
<dbReference type="Pfam" id="PF00512">
    <property type="entry name" value="HisKA"/>
    <property type="match status" value="1"/>
</dbReference>
<dbReference type="SMART" id="SM00387">
    <property type="entry name" value="HATPase_c"/>
    <property type="match status" value="1"/>
</dbReference>
<evidence type="ECO:0000256" key="5">
    <source>
        <dbReference type="SAM" id="Phobius"/>
    </source>
</evidence>
<dbReference type="InterPro" id="IPR015943">
    <property type="entry name" value="WD40/YVTN_repeat-like_dom_sf"/>
</dbReference>
<gene>
    <name evidence="7" type="ORF">D0X99_05115</name>
</gene>
<dbReference type="SUPFAM" id="SSF47384">
    <property type="entry name" value="Homodimeric domain of signal transducing histidine kinase"/>
    <property type="match status" value="1"/>
</dbReference>
<dbReference type="Gene3D" id="3.30.450.20">
    <property type="entry name" value="PAS domain"/>
    <property type="match status" value="1"/>
</dbReference>
<dbReference type="SMART" id="SM00091">
    <property type="entry name" value="PAS"/>
    <property type="match status" value="1"/>
</dbReference>
<dbReference type="Pfam" id="PF07494">
    <property type="entry name" value="Reg_prop"/>
    <property type="match status" value="1"/>
</dbReference>
<organism evidence="7 8">
    <name type="scientific">Algoriphagus lacus</name>
    <dbReference type="NCBI Taxonomy" id="2056311"/>
    <lineage>
        <taxon>Bacteria</taxon>
        <taxon>Pseudomonadati</taxon>
        <taxon>Bacteroidota</taxon>
        <taxon>Cytophagia</taxon>
        <taxon>Cytophagales</taxon>
        <taxon>Cyclobacteriaceae</taxon>
        <taxon>Algoriphagus</taxon>
    </lineage>
</organism>
<dbReference type="PROSITE" id="PS50109">
    <property type="entry name" value="HIS_KIN"/>
    <property type="match status" value="1"/>
</dbReference>
<dbReference type="Gene3D" id="3.30.565.10">
    <property type="entry name" value="Histidine kinase-like ATPase, C-terminal domain"/>
    <property type="match status" value="1"/>
</dbReference>
<dbReference type="InterPro" id="IPR035965">
    <property type="entry name" value="PAS-like_dom_sf"/>
</dbReference>